<dbReference type="Proteomes" id="UP000639338">
    <property type="component" value="Unassembled WGS sequence"/>
</dbReference>
<reference evidence="2 3" key="1">
    <citation type="submission" date="2020-08" db="EMBL/GenBank/DDBJ databases">
        <title>Aphidius gifuensis genome sequencing and assembly.</title>
        <authorList>
            <person name="Du Z."/>
        </authorList>
    </citation>
    <scope>NUCLEOTIDE SEQUENCE [LARGE SCALE GENOMIC DNA]</scope>
    <source>
        <strain evidence="2">YNYX2018</strain>
        <tissue evidence="2">Adults</tissue>
    </source>
</reference>
<feature type="region of interest" description="Disordered" evidence="1">
    <location>
        <begin position="569"/>
        <end position="625"/>
    </location>
</feature>
<feature type="compositionally biased region" description="Basic and acidic residues" evidence="1">
    <location>
        <begin position="607"/>
        <end position="617"/>
    </location>
</feature>
<dbReference type="EMBL" id="JACMRX010000005">
    <property type="protein sequence ID" value="KAF7988907.1"/>
    <property type="molecule type" value="Genomic_DNA"/>
</dbReference>
<proteinExistence type="predicted"/>
<name>A0A835CM46_APHGI</name>
<accession>A0A835CM46</accession>
<evidence type="ECO:0000256" key="1">
    <source>
        <dbReference type="SAM" id="MobiDB-lite"/>
    </source>
</evidence>
<feature type="compositionally biased region" description="Polar residues" evidence="1">
    <location>
        <begin position="569"/>
        <end position="580"/>
    </location>
</feature>
<feature type="compositionally biased region" description="Basic and acidic residues" evidence="1">
    <location>
        <begin position="670"/>
        <end position="685"/>
    </location>
</feature>
<organism evidence="2 3">
    <name type="scientific">Aphidius gifuensis</name>
    <name type="common">Parasitoid wasp</name>
    <dbReference type="NCBI Taxonomy" id="684658"/>
    <lineage>
        <taxon>Eukaryota</taxon>
        <taxon>Metazoa</taxon>
        <taxon>Ecdysozoa</taxon>
        <taxon>Arthropoda</taxon>
        <taxon>Hexapoda</taxon>
        <taxon>Insecta</taxon>
        <taxon>Pterygota</taxon>
        <taxon>Neoptera</taxon>
        <taxon>Endopterygota</taxon>
        <taxon>Hymenoptera</taxon>
        <taxon>Apocrita</taxon>
        <taxon>Ichneumonoidea</taxon>
        <taxon>Braconidae</taxon>
        <taxon>Aphidiinae</taxon>
        <taxon>Aphidius</taxon>
    </lineage>
</organism>
<evidence type="ECO:0000313" key="2">
    <source>
        <dbReference type="EMBL" id="KAF7988907.1"/>
    </source>
</evidence>
<feature type="region of interest" description="Disordered" evidence="1">
    <location>
        <begin position="113"/>
        <end position="132"/>
    </location>
</feature>
<dbReference type="AlphaFoldDB" id="A0A835CM46"/>
<gene>
    <name evidence="2" type="ORF">HCN44_007217</name>
</gene>
<dbReference type="OrthoDB" id="7700659at2759"/>
<comment type="caution">
    <text evidence="2">The sequence shown here is derived from an EMBL/GenBank/DDBJ whole genome shotgun (WGS) entry which is preliminary data.</text>
</comment>
<feature type="region of interest" description="Disordered" evidence="1">
    <location>
        <begin position="656"/>
        <end position="685"/>
    </location>
</feature>
<keyword evidence="3" id="KW-1185">Reference proteome</keyword>
<sequence length="685" mass="75378">MTTGTSETKAYRVWLTNENKLKISRDVIILDDDVDNNNIKIINEEHLLSENEFINNEDNEHEENMIQNYDNNTSINDGFKGFSPASISKSNQNVNKHQEKMNKIINLDLEQDNVTPRGKGRPMIIRTGGRGRPRKVYQNVQHQKTLNYEEESACIGEVRVEDALNGAVVRDDPHRRRANAPQPRVRVLRVILSNMQGREMRVLFWDQRVAEFENRILRQIIRISGPRVVVANPLYVDLTQNLMSIELSIQQSTTVDILGPIPAVRGPALPMAPSVELRNAGNMLGQVQITAFIRHPIQRQIIGNFTSASGAITDGVYHLCVNVAVPSAQMIPAGSHVTILGELRRNNHDTLILQVTEMTNIQIVDEQIMDPAQLRNGFHIIPRIAAGEQLPAIPNAAPQMQRHQFNAPVINHGPQPVVQPQHQVALQPLHAGVQAQHQVAVPAVPAAPAALQLPHAGVQHQVAVPAAPAALQLPHAGVQHQVAVPAVPAAPAALQLPHAGVQPQHQLAVPAVPAAPAALQLPHAGVQPQHQLAVPVNSVQVHTSAVPEQAAVQLHVDPDNASALLVTNASQEHHQPSSFGNQLLNNNDDQHQFDLEFPPINIHKRKSEGNLNRENKHQLLSRKRVQPSILRSKKKIIKTQVNSDDDSSDYIIEPSQSILIEDSSSGESDCDGKRSSKSRDSSDDD</sequence>
<evidence type="ECO:0000313" key="3">
    <source>
        <dbReference type="Proteomes" id="UP000639338"/>
    </source>
</evidence>
<protein>
    <submittedName>
        <fullName evidence="2">Uncharacterized protein</fullName>
    </submittedName>
</protein>